<comment type="caution">
    <text evidence="8">The sequence shown here is derived from an EMBL/GenBank/DDBJ whole genome shotgun (WGS) entry which is preliminary data.</text>
</comment>
<protein>
    <recommendedName>
        <fullName evidence="3">mannan endo-1,4-beta-mannosidase</fullName>
        <ecNumber evidence="3">3.2.1.78</ecNumber>
    </recommendedName>
</protein>
<feature type="signal peptide" evidence="6">
    <location>
        <begin position="1"/>
        <end position="19"/>
    </location>
</feature>
<dbReference type="InterPro" id="IPR001547">
    <property type="entry name" value="Glyco_hydro_5"/>
</dbReference>
<evidence type="ECO:0000256" key="1">
    <source>
        <dbReference type="ARBA" id="ARBA00001678"/>
    </source>
</evidence>
<dbReference type="OrthoDB" id="406631at2759"/>
<proteinExistence type="inferred from homology"/>
<dbReference type="SUPFAM" id="SSF51445">
    <property type="entry name" value="(Trans)glycosidases"/>
    <property type="match status" value="1"/>
</dbReference>
<comment type="catalytic activity">
    <reaction evidence="1">
        <text>Random hydrolysis of (1-&gt;4)-beta-D-mannosidic linkages in mannans, galactomannans and glucomannans.</text>
        <dbReference type="EC" id="3.2.1.78"/>
    </reaction>
</comment>
<dbReference type="GO" id="GO:0046355">
    <property type="term" value="P:mannan catabolic process"/>
    <property type="evidence" value="ECO:0007669"/>
    <property type="project" value="UniProtKB-ARBA"/>
</dbReference>
<dbReference type="EC" id="3.2.1.78" evidence="3"/>
<dbReference type="Pfam" id="PF26410">
    <property type="entry name" value="GH5_mannosidase"/>
    <property type="match status" value="1"/>
</dbReference>
<evidence type="ECO:0000256" key="5">
    <source>
        <dbReference type="ARBA" id="ARBA00023295"/>
    </source>
</evidence>
<feature type="chain" id="PRO_5034047752" description="mannan endo-1,4-beta-mannosidase" evidence="6">
    <location>
        <begin position="20"/>
        <end position="424"/>
    </location>
</feature>
<dbReference type="InterPro" id="IPR045053">
    <property type="entry name" value="MAN-like"/>
</dbReference>
<evidence type="ECO:0000256" key="2">
    <source>
        <dbReference type="ARBA" id="ARBA00005641"/>
    </source>
</evidence>
<evidence type="ECO:0000313" key="9">
    <source>
        <dbReference type="Proteomes" id="UP000664132"/>
    </source>
</evidence>
<keyword evidence="9" id="KW-1185">Reference proteome</keyword>
<dbReference type="AlphaFoldDB" id="A0A8H7T1H6"/>
<dbReference type="GO" id="GO:0016985">
    <property type="term" value="F:mannan endo-1,4-beta-mannosidase activity"/>
    <property type="evidence" value="ECO:0007669"/>
    <property type="project" value="UniProtKB-EC"/>
</dbReference>
<evidence type="ECO:0000313" key="8">
    <source>
        <dbReference type="EMBL" id="KAG4411502.1"/>
    </source>
</evidence>
<keyword evidence="4" id="KW-0378">Hydrolase</keyword>
<keyword evidence="5" id="KW-0326">Glycosidase</keyword>
<gene>
    <name evidence="8" type="ORF">IFR04_015362</name>
</gene>
<comment type="similarity">
    <text evidence="2">Belongs to the glycosyl hydrolase 5 (cellulase A) family.</text>
</comment>
<evidence type="ECO:0000256" key="6">
    <source>
        <dbReference type="SAM" id="SignalP"/>
    </source>
</evidence>
<dbReference type="EMBL" id="JAFJYH010000468">
    <property type="protein sequence ID" value="KAG4411502.1"/>
    <property type="molecule type" value="Genomic_DNA"/>
</dbReference>
<reference evidence="8" key="1">
    <citation type="submission" date="2021-02" db="EMBL/GenBank/DDBJ databases">
        <title>Genome sequence Cadophora malorum strain M34.</title>
        <authorList>
            <person name="Stefanovic E."/>
            <person name="Vu D."/>
            <person name="Scully C."/>
            <person name="Dijksterhuis J."/>
            <person name="Roader J."/>
            <person name="Houbraken J."/>
        </authorList>
    </citation>
    <scope>NUCLEOTIDE SEQUENCE</scope>
    <source>
        <strain evidence="8">M34</strain>
    </source>
</reference>
<dbReference type="Proteomes" id="UP000664132">
    <property type="component" value="Unassembled WGS sequence"/>
</dbReference>
<dbReference type="Gene3D" id="3.20.20.80">
    <property type="entry name" value="Glycosidases"/>
    <property type="match status" value="1"/>
</dbReference>
<dbReference type="PANTHER" id="PTHR31451">
    <property type="match status" value="1"/>
</dbReference>
<organism evidence="8 9">
    <name type="scientific">Cadophora malorum</name>
    <dbReference type="NCBI Taxonomy" id="108018"/>
    <lineage>
        <taxon>Eukaryota</taxon>
        <taxon>Fungi</taxon>
        <taxon>Dikarya</taxon>
        <taxon>Ascomycota</taxon>
        <taxon>Pezizomycotina</taxon>
        <taxon>Leotiomycetes</taxon>
        <taxon>Helotiales</taxon>
        <taxon>Ploettnerulaceae</taxon>
        <taxon>Cadophora</taxon>
    </lineage>
</organism>
<dbReference type="InterPro" id="IPR017853">
    <property type="entry name" value="GH"/>
</dbReference>
<evidence type="ECO:0000259" key="7">
    <source>
        <dbReference type="Pfam" id="PF26410"/>
    </source>
</evidence>
<feature type="domain" description="Glycoside hydrolase family 5" evidence="7">
    <location>
        <begin position="38"/>
        <end position="344"/>
    </location>
</feature>
<dbReference type="PANTHER" id="PTHR31451:SF21">
    <property type="entry name" value="MANNAN ENDO-1,4-BETA-MANNOSIDASE C"/>
    <property type="match status" value="1"/>
</dbReference>
<keyword evidence="6" id="KW-0732">Signal</keyword>
<name>A0A8H7T1H6_9HELO</name>
<sequence>MKFSTGAAALALLATQSIASPTSGKGHNKRPKGFPYADGEHFKLDGKPFLFAGRNAYWFPFINSPPDVKIAMETAVKAGQKVIRTWAFNDKNETFVPGGLPQYGGEGAGASPVYFQSWKDGKPTINYGPTGLEAMDKVVKLAEQTGVKLIMALTNNWADYGGMDMYTVNLGGKYHDDFYHVPKIVKAFKKYVKAVVSRYKDSPAIFAWELANEPRCKADGVRNLPRSEGTNCSYVMMDAWIAEMGRYIKDIDEHHMVTWGGEGEFFYEGAEDWAYAGSDGGNFYAELALDEMDFGTFHLYPDWWTKTVEWSNQWIIDHGKAQKKLQKPVLFEEYGFLNPADRLAWLNRTVAANETRVAVMSEWQRLSLKYEMGDMYWQLGLCGLSFGCSTNDGFTIYVNNTEEAKPLIYDHAKKVNAVNAKLRD</sequence>
<evidence type="ECO:0000256" key="4">
    <source>
        <dbReference type="ARBA" id="ARBA00022801"/>
    </source>
</evidence>
<accession>A0A8H7T1H6</accession>
<evidence type="ECO:0000256" key="3">
    <source>
        <dbReference type="ARBA" id="ARBA00012706"/>
    </source>
</evidence>